<dbReference type="Pfam" id="PF00501">
    <property type="entry name" value="AMP-binding"/>
    <property type="match status" value="1"/>
</dbReference>
<evidence type="ECO:0000256" key="2">
    <source>
        <dbReference type="ARBA" id="ARBA00022598"/>
    </source>
</evidence>
<dbReference type="GO" id="GO:0031956">
    <property type="term" value="F:medium-chain fatty acid-CoA ligase activity"/>
    <property type="evidence" value="ECO:0007669"/>
    <property type="project" value="TreeGrafter"/>
</dbReference>
<proteinExistence type="inferred from homology"/>
<evidence type="ECO:0000256" key="1">
    <source>
        <dbReference type="ARBA" id="ARBA00006432"/>
    </source>
</evidence>
<name>A0A8J3FB01_9BACI</name>
<evidence type="ECO:0000259" key="4">
    <source>
        <dbReference type="Pfam" id="PF13193"/>
    </source>
</evidence>
<dbReference type="AlphaFoldDB" id="A0A8J3FB01"/>
<dbReference type="PROSITE" id="PS00455">
    <property type="entry name" value="AMP_BINDING"/>
    <property type="match status" value="1"/>
</dbReference>
<evidence type="ECO:0000313" key="6">
    <source>
        <dbReference type="Proteomes" id="UP000637720"/>
    </source>
</evidence>
<dbReference type="Proteomes" id="UP000637720">
    <property type="component" value="Unassembled WGS sequence"/>
</dbReference>
<accession>A0A8J3FB01</accession>
<reference evidence="5" key="2">
    <citation type="submission" date="2020-09" db="EMBL/GenBank/DDBJ databases">
        <authorList>
            <person name="Sun Q."/>
            <person name="Ohkuma M."/>
        </authorList>
    </citation>
    <scope>NUCLEOTIDE SEQUENCE</scope>
    <source>
        <strain evidence="5">JCM 14719</strain>
    </source>
</reference>
<dbReference type="RefSeq" id="WP_188817168.1">
    <property type="nucleotide sequence ID" value="NZ_BMOF01000020.1"/>
</dbReference>
<gene>
    <name evidence="5" type="ORF">GCM10007043_12230</name>
</gene>
<dbReference type="Gene3D" id="3.30.300.30">
    <property type="match status" value="1"/>
</dbReference>
<dbReference type="InterPro" id="IPR045851">
    <property type="entry name" value="AMP-bd_C_sf"/>
</dbReference>
<protein>
    <submittedName>
        <fullName evidence="5">AMP-binding protein</fullName>
    </submittedName>
</protein>
<dbReference type="FunFam" id="3.40.50.12780:FF:000003">
    <property type="entry name" value="Long-chain-fatty-acid--CoA ligase FadD"/>
    <property type="match status" value="1"/>
</dbReference>
<dbReference type="InterPro" id="IPR000873">
    <property type="entry name" value="AMP-dep_synth/lig_dom"/>
</dbReference>
<dbReference type="InterPro" id="IPR020845">
    <property type="entry name" value="AMP-binding_CS"/>
</dbReference>
<comment type="caution">
    <text evidence="5">The sequence shown here is derived from an EMBL/GenBank/DDBJ whole genome shotgun (WGS) entry which is preliminary data.</text>
</comment>
<evidence type="ECO:0000313" key="5">
    <source>
        <dbReference type="EMBL" id="GGJ99737.1"/>
    </source>
</evidence>
<organism evidence="5 6">
    <name type="scientific">Calditerricola satsumensis</name>
    <dbReference type="NCBI Taxonomy" id="373054"/>
    <lineage>
        <taxon>Bacteria</taxon>
        <taxon>Bacillati</taxon>
        <taxon>Bacillota</taxon>
        <taxon>Bacilli</taxon>
        <taxon>Bacillales</taxon>
        <taxon>Bacillaceae</taxon>
        <taxon>Calditerricola</taxon>
    </lineage>
</organism>
<dbReference type="Gene3D" id="3.40.50.980">
    <property type="match status" value="2"/>
</dbReference>
<comment type="similarity">
    <text evidence="1">Belongs to the ATP-dependent AMP-binding enzyme family.</text>
</comment>
<dbReference type="PANTHER" id="PTHR43201:SF5">
    <property type="entry name" value="MEDIUM-CHAIN ACYL-COA LIGASE ACSF2, MITOCHONDRIAL"/>
    <property type="match status" value="1"/>
</dbReference>
<sequence>MTELVHKTIGQLLDETAQRFADREALVYPELGLRLTYREFRDRVRQAAKGLMRLGIQKGEHIAVWAPNVPEWVILQFASATIGAVLVTVNTNYRTSELAYLLEQSDSVALFLTNGFKRSDYVAMVEELCPELAAGTMPSTAGEAAVSAVRCGRLPKLRHVVLLDEPRRPGYLHWSDVVALGAEVSDAELDARAAQLSPDDVINMQYTSGTTGFPKGVMLTHVNIVNNARLVVAQMRLTHEDRLCIPVPFFHCFGCVMGTLGCVSVGATMVPLIAFDAQKVLEAVEKERCTALYGVPTMFIAELAHPDFGRYDLSSLRTGIMAGSPCPIEVMRQVVERMGCREITIAYGQTESSPVITQTSVDDPLERRVTTVGRPLPHTEVKIVDPQTGEPVPPGVPGELCTRGYLVMKGYYKMPEQTAQAIDAEGWLHTGDIAVMDEEGYVNITGRLKDMIIRGGENIYPREIEEFLYTHPKILDVQVVGVPDPVYGEQVMAFIRLKPGETMTEDEVRAYCEGKIAHYKIPKYVKFVDEYPMTASGKVQKYKLREMAIRELGLEAARDIETA</sequence>
<dbReference type="Gene3D" id="2.30.38.10">
    <property type="entry name" value="Luciferase, Domain 3"/>
    <property type="match status" value="1"/>
</dbReference>
<reference evidence="5" key="1">
    <citation type="journal article" date="2014" name="Int. J. Syst. Evol. Microbiol.">
        <title>Complete genome sequence of Corynebacterium casei LMG S-19264T (=DSM 44701T), isolated from a smear-ripened cheese.</title>
        <authorList>
            <consortium name="US DOE Joint Genome Institute (JGI-PGF)"/>
            <person name="Walter F."/>
            <person name="Albersmeier A."/>
            <person name="Kalinowski J."/>
            <person name="Ruckert C."/>
        </authorList>
    </citation>
    <scope>NUCLEOTIDE SEQUENCE</scope>
    <source>
        <strain evidence="5">JCM 14719</strain>
    </source>
</reference>
<evidence type="ECO:0000259" key="3">
    <source>
        <dbReference type="Pfam" id="PF00501"/>
    </source>
</evidence>
<dbReference type="SUPFAM" id="SSF56801">
    <property type="entry name" value="Acetyl-CoA synthetase-like"/>
    <property type="match status" value="1"/>
</dbReference>
<dbReference type="PANTHER" id="PTHR43201">
    <property type="entry name" value="ACYL-COA SYNTHETASE"/>
    <property type="match status" value="1"/>
</dbReference>
<feature type="domain" description="AMP-binding enzyme C-terminal" evidence="4">
    <location>
        <begin position="463"/>
        <end position="538"/>
    </location>
</feature>
<dbReference type="EMBL" id="BMOF01000020">
    <property type="protein sequence ID" value="GGJ99737.1"/>
    <property type="molecule type" value="Genomic_DNA"/>
</dbReference>
<keyword evidence="2" id="KW-0436">Ligase</keyword>
<dbReference type="Pfam" id="PF13193">
    <property type="entry name" value="AMP-binding_C"/>
    <property type="match status" value="1"/>
</dbReference>
<feature type="domain" description="AMP-dependent synthetase/ligase" evidence="3">
    <location>
        <begin position="13"/>
        <end position="412"/>
    </location>
</feature>
<dbReference type="NCBIfam" id="NF009233">
    <property type="entry name" value="PRK12583.1"/>
    <property type="match status" value="1"/>
</dbReference>
<dbReference type="InterPro" id="IPR025110">
    <property type="entry name" value="AMP-bd_C"/>
</dbReference>
<dbReference type="CDD" id="cd05917">
    <property type="entry name" value="FACL_like_2"/>
    <property type="match status" value="1"/>
</dbReference>
<dbReference type="GO" id="GO:0006631">
    <property type="term" value="P:fatty acid metabolic process"/>
    <property type="evidence" value="ECO:0007669"/>
    <property type="project" value="TreeGrafter"/>
</dbReference>
<dbReference type="FunFam" id="3.30.300.30:FF:000008">
    <property type="entry name" value="2,3-dihydroxybenzoate-AMP ligase"/>
    <property type="match status" value="1"/>
</dbReference>
<keyword evidence="6" id="KW-1185">Reference proteome</keyword>